<protein>
    <recommendedName>
        <fullName evidence="3">Mon2 C-terminal domain-containing protein</fullName>
    </recommendedName>
</protein>
<evidence type="ECO:0000313" key="2">
    <source>
        <dbReference type="Proteomes" id="UP000027120"/>
    </source>
</evidence>
<dbReference type="GO" id="GO:0005975">
    <property type="term" value="P:carbohydrate metabolic process"/>
    <property type="evidence" value="ECO:0007669"/>
    <property type="project" value="InterPro"/>
</dbReference>
<dbReference type="AlphaFoldDB" id="A0A067EUZ7"/>
<name>A0A067EUZ7_CITSI</name>
<dbReference type="InterPro" id="IPR044218">
    <property type="entry name" value="SWEETIE"/>
</dbReference>
<proteinExistence type="predicted"/>
<evidence type="ECO:0000313" key="1">
    <source>
        <dbReference type="EMBL" id="KDO58989.1"/>
    </source>
</evidence>
<feature type="non-terminal residue" evidence="1">
    <location>
        <position position="1"/>
    </location>
</feature>
<reference evidence="1 2" key="1">
    <citation type="submission" date="2014-04" db="EMBL/GenBank/DDBJ databases">
        <authorList>
            <consortium name="International Citrus Genome Consortium"/>
            <person name="Gmitter F."/>
            <person name="Chen C."/>
            <person name="Farmerie W."/>
            <person name="Harkins T."/>
            <person name="Desany B."/>
            <person name="Mohiuddin M."/>
            <person name="Kodira C."/>
            <person name="Borodovsky M."/>
            <person name="Lomsadze A."/>
            <person name="Burns P."/>
            <person name="Jenkins J."/>
            <person name="Prochnik S."/>
            <person name="Shu S."/>
            <person name="Chapman J."/>
            <person name="Pitluck S."/>
            <person name="Schmutz J."/>
            <person name="Rokhsar D."/>
        </authorList>
    </citation>
    <scope>NUCLEOTIDE SEQUENCE</scope>
</reference>
<dbReference type="Proteomes" id="UP000027120">
    <property type="component" value="Unassembled WGS sequence"/>
</dbReference>
<keyword evidence="2" id="KW-1185">Reference proteome</keyword>
<dbReference type="EMBL" id="KK784943">
    <property type="protein sequence ID" value="KDO58989.1"/>
    <property type="molecule type" value="Genomic_DNA"/>
</dbReference>
<gene>
    <name evidence="1" type="ORF">CISIN_1g0043304mg</name>
</gene>
<dbReference type="PANTHER" id="PTHR46975:SF2">
    <property type="entry name" value="PROTEIN SWEETIE"/>
    <property type="match status" value="1"/>
</dbReference>
<organism evidence="1 2">
    <name type="scientific">Citrus sinensis</name>
    <name type="common">Sweet orange</name>
    <name type="synonym">Citrus aurantium var. sinensis</name>
    <dbReference type="NCBI Taxonomy" id="2711"/>
    <lineage>
        <taxon>Eukaryota</taxon>
        <taxon>Viridiplantae</taxon>
        <taxon>Streptophyta</taxon>
        <taxon>Embryophyta</taxon>
        <taxon>Tracheophyta</taxon>
        <taxon>Spermatophyta</taxon>
        <taxon>Magnoliopsida</taxon>
        <taxon>eudicotyledons</taxon>
        <taxon>Gunneridae</taxon>
        <taxon>Pentapetalae</taxon>
        <taxon>rosids</taxon>
        <taxon>malvids</taxon>
        <taxon>Sapindales</taxon>
        <taxon>Rutaceae</taxon>
        <taxon>Aurantioideae</taxon>
        <taxon>Citrus</taxon>
    </lineage>
</organism>
<accession>A0A067EUZ7</accession>
<sequence length="253" mass="28268">NPFLDGIQLPLVSSKLQSCFEEAWPVILQAVALDAMPVKLDEKGLSKITVENMSKSSLISGYSMVELECEDYRFLWGFALIVVFQGQHLVPNKQRIGLGSAKAKFGGDSPTEEMNPLGLKLYEIVLPVFQFLSTESFFTAGFLTMNICQELLQVFLYSICMDNSWNSLAISVLSQIVQNCPEDFLKSENFSYLGMELCLAYLFKNFQSTNLVSPDQSNQGDLISPLFVTAKTLIVHFERKVGGLCLFMAINTH</sequence>
<dbReference type="PANTHER" id="PTHR46975">
    <property type="entry name" value="PROTEIN SWEETIE"/>
    <property type="match status" value="1"/>
</dbReference>
<evidence type="ECO:0008006" key="3">
    <source>
        <dbReference type="Google" id="ProtNLM"/>
    </source>
</evidence>